<evidence type="ECO:0000256" key="3">
    <source>
        <dbReference type="ARBA" id="ARBA00009587"/>
    </source>
</evidence>
<proteinExistence type="inferred from homology"/>
<comment type="caution">
    <text evidence="14">The sequence shown here is derived from an EMBL/GenBank/DDBJ whole genome shotgun (WGS) entry which is preliminary data.</text>
</comment>
<evidence type="ECO:0000256" key="2">
    <source>
        <dbReference type="ARBA" id="ARBA00005189"/>
    </source>
</evidence>
<dbReference type="GO" id="GO:0006071">
    <property type="term" value="P:glycerol metabolic process"/>
    <property type="evidence" value="ECO:0007669"/>
    <property type="project" value="UniProtKB-KW"/>
</dbReference>
<dbReference type="EMBL" id="PHFW01000003">
    <property type="protein sequence ID" value="PQM27234.1"/>
    <property type="molecule type" value="Genomic_DNA"/>
</dbReference>
<reference evidence="15" key="1">
    <citation type="submission" date="2017-11" db="EMBL/GenBank/DDBJ databases">
        <title>The complete genome sequence of Sphingopyxis pomeranensis sp. nov. strain WS5A3p.</title>
        <authorList>
            <person name="Kaminski M.A."/>
        </authorList>
    </citation>
    <scope>NUCLEOTIDE SEQUENCE [LARGE SCALE GENOMIC DNA]</scope>
    <source>
        <strain evidence="15">WS5A3p</strain>
    </source>
</reference>
<accession>A0A2S8B498</accession>
<name>A0A2S8B498_9SPHN</name>
<keyword evidence="8" id="KW-0443">Lipid metabolism</keyword>
<dbReference type="InterPro" id="IPR009721">
    <property type="entry name" value="O-acyltransferase_WSD1_C"/>
</dbReference>
<keyword evidence="7" id="KW-0319">Glycerol metabolism</keyword>
<dbReference type="OrthoDB" id="7440981at2"/>
<dbReference type="UniPathway" id="UPA00282"/>
<dbReference type="GO" id="GO:0005886">
    <property type="term" value="C:plasma membrane"/>
    <property type="evidence" value="ECO:0007669"/>
    <property type="project" value="TreeGrafter"/>
</dbReference>
<dbReference type="GO" id="GO:0051701">
    <property type="term" value="P:biological process involved in interaction with host"/>
    <property type="evidence" value="ECO:0007669"/>
    <property type="project" value="TreeGrafter"/>
</dbReference>
<organism evidence="14 15">
    <name type="scientific">Sphingopyxis lindanitolerans</name>
    <dbReference type="NCBI Taxonomy" id="2054227"/>
    <lineage>
        <taxon>Bacteria</taxon>
        <taxon>Pseudomonadati</taxon>
        <taxon>Pseudomonadota</taxon>
        <taxon>Alphaproteobacteria</taxon>
        <taxon>Sphingomonadales</taxon>
        <taxon>Sphingomonadaceae</taxon>
        <taxon>Sphingopyxis</taxon>
    </lineage>
</organism>
<feature type="compositionally biased region" description="Low complexity" evidence="11">
    <location>
        <begin position="496"/>
        <end position="512"/>
    </location>
</feature>
<keyword evidence="15" id="KW-1185">Reference proteome</keyword>
<evidence type="ECO:0000313" key="15">
    <source>
        <dbReference type="Proteomes" id="UP000238954"/>
    </source>
</evidence>
<comment type="pathway">
    <text evidence="2">Lipid metabolism.</text>
</comment>
<keyword evidence="6 14" id="KW-0808">Transferase</keyword>
<dbReference type="PANTHER" id="PTHR31650:SF1">
    <property type="entry name" value="WAX ESTER SYNTHASE_DIACYLGLYCEROL ACYLTRANSFERASE 4-RELATED"/>
    <property type="match status" value="1"/>
</dbReference>
<dbReference type="GO" id="GO:0004144">
    <property type="term" value="F:diacylglycerol O-acyltransferase activity"/>
    <property type="evidence" value="ECO:0007669"/>
    <property type="project" value="UniProtKB-EC"/>
</dbReference>
<evidence type="ECO:0000256" key="5">
    <source>
        <dbReference type="ARBA" id="ARBA00022516"/>
    </source>
</evidence>
<dbReference type="InterPro" id="IPR014292">
    <property type="entry name" value="Acyl_transf_WS/DGAT"/>
</dbReference>
<evidence type="ECO:0000256" key="11">
    <source>
        <dbReference type="SAM" id="MobiDB-lite"/>
    </source>
</evidence>
<evidence type="ECO:0000259" key="13">
    <source>
        <dbReference type="Pfam" id="PF06974"/>
    </source>
</evidence>
<protein>
    <recommendedName>
        <fullName evidence="4">diacylglycerol O-acyltransferase</fullName>
        <ecNumber evidence="4">2.3.1.20</ecNumber>
    </recommendedName>
</protein>
<dbReference type="RefSeq" id="WP_106000877.1">
    <property type="nucleotide sequence ID" value="NZ_CM009578.1"/>
</dbReference>
<evidence type="ECO:0000313" key="14">
    <source>
        <dbReference type="EMBL" id="PQM27234.1"/>
    </source>
</evidence>
<evidence type="ECO:0000256" key="6">
    <source>
        <dbReference type="ARBA" id="ARBA00022679"/>
    </source>
</evidence>
<dbReference type="EC" id="2.3.1.20" evidence="4"/>
<feature type="compositionally biased region" description="Basic residues" evidence="11">
    <location>
        <begin position="513"/>
        <end position="525"/>
    </location>
</feature>
<evidence type="ECO:0000256" key="1">
    <source>
        <dbReference type="ARBA" id="ARBA00004771"/>
    </source>
</evidence>
<dbReference type="NCBIfam" id="TIGR02946">
    <property type="entry name" value="acyl_WS_DGAT"/>
    <property type="match status" value="1"/>
</dbReference>
<dbReference type="Pfam" id="PF06974">
    <property type="entry name" value="WS_DGAT_C"/>
    <property type="match status" value="1"/>
</dbReference>
<comment type="similarity">
    <text evidence="3">Belongs to the long-chain O-acyltransferase family.</text>
</comment>
<dbReference type="Proteomes" id="UP000238954">
    <property type="component" value="Chromosome"/>
</dbReference>
<comment type="catalytic activity">
    <reaction evidence="10">
        <text>an acyl-CoA + a 1,2-diacyl-sn-glycerol = a triacyl-sn-glycerol + CoA</text>
        <dbReference type="Rhea" id="RHEA:10868"/>
        <dbReference type="ChEBI" id="CHEBI:17815"/>
        <dbReference type="ChEBI" id="CHEBI:57287"/>
        <dbReference type="ChEBI" id="CHEBI:58342"/>
        <dbReference type="ChEBI" id="CHEBI:64615"/>
        <dbReference type="EC" id="2.3.1.20"/>
    </reaction>
</comment>
<dbReference type="GO" id="GO:0001666">
    <property type="term" value="P:response to hypoxia"/>
    <property type="evidence" value="ECO:0007669"/>
    <property type="project" value="TreeGrafter"/>
</dbReference>
<evidence type="ECO:0000256" key="4">
    <source>
        <dbReference type="ARBA" id="ARBA00013244"/>
    </source>
</evidence>
<keyword evidence="9 14" id="KW-0012">Acyltransferase</keyword>
<feature type="domain" description="O-acyltransferase WSD1-like N-terminal" evidence="12">
    <location>
        <begin position="5"/>
        <end position="275"/>
    </location>
</feature>
<keyword evidence="5" id="KW-0444">Lipid biosynthesis</keyword>
<dbReference type="InterPro" id="IPR045034">
    <property type="entry name" value="O-acyltransferase_WSD1-like"/>
</dbReference>
<dbReference type="InterPro" id="IPR004255">
    <property type="entry name" value="O-acyltransferase_WSD1_N"/>
</dbReference>
<evidence type="ECO:0000259" key="12">
    <source>
        <dbReference type="Pfam" id="PF03007"/>
    </source>
</evidence>
<dbReference type="AlphaFoldDB" id="A0A2S8B498"/>
<evidence type="ECO:0000256" key="8">
    <source>
        <dbReference type="ARBA" id="ARBA00023098"/>
    </source>
</evidence>
<dbReference type="PANTHER" id="PTHR31650">
    <property type="entry name" value="O-ACYLTRANSFERASE (WSD1-LIKE) FAMILY PROTEIN"/>
    <property type="match status" value="1"/>
</dbReference>
<feature type="domain" description="O-acyltransferase WSD1 C-terminal" evidence="13">
    <location>
        <begin position="320"/>
        <end position="467"/>
    </location>
</feature>
<gene>
    <name evidence="14" type="ORF">CVO77_15440</name>
</gene>
<evidence type="ECO:0000256" key="7">
    <source>
        <dbReference type="ARBA" id="ARBA00022798"/>
    </source>
</evidence>
<dbReference type="GO" id="GO:0071731">
    <property type="term" value="P:response to nitric oxide"/>
    <property type="evidence" value="ECO:0007669"/>
    <property type="project" value="TreeGrafter"/>
</dbReference>
<dbReference type="Pfam" id="PF03007">
    <property type="entry name" value="WS_DGAT_cat"/>
    <property type="match status" value="1"/>
</dbReference>
<sequence>MLKQLSAQDAQFLYTQTANNLTHIMGVYIYDPSTAPGGFVRFKDIIAHVESRVHTSPLFKRRLHRLPFDLDHPYWVEDEHFDIEAHMSHARLPEPGDWRQFCIAVARWFSKPMDMNRPLWDIYIIEGLDRIPGIPKGSFAMLHRVHHAAVDGASGAHAFIAMSDIDASGTPAIAEPPPVEEFGRPPSSAETVTRAWGASMQSPVKFMNALLKMSPAIVASARRSMAEGGMTAGVPETRFNVPVGPHKMFEGTTVALADIAEIRRKVPGATVNDVVLTTVGGALRKYLAKHKELPKESLVAVAPINLRGKEKDAGKASTPGNQVSAMSVPIRTDIAGPLERLAAIRAYTVEAKEAKAGVSARIMTDLSQHIPGATMAAVARIVTSERFAVRGTNLFISNVPGAQVPLYLAGARLVQQHGMAPLANNMGLFIATPSYNGRIAFSIVGERDIMPDIAFFRECIDESFADLMAAAPKVEKPPAKPKAAPKPPAKPKAKAKPAPVAKRAAKTASKAAAKPKPKATRKKKPPVSSPRT</sequence>
<evidence type="ECO:0000256" key="9">
    <source>
        <dbReference type="ARBA" id="ARBA00023315"/>
    </source>
</evidence>
<feature type="region of interest" description="Disordered" evidence="11">
    <location>
        <begin position="474"/>
        <end position="532"/>
    </location>
</feature>
<dbReference type="GO" id="GO:0019432">
    <property type="term" value="P:triglyceride biosynthetic process"/>
    <property type="evidence" value="ECO:0007669"/>
    <property type="project" value="UniProtKB-UniPathway"/>
</dbReference>
<evidence type="ECO:0000256" key="10">
    <source>
        <dbReference type="ARBA" id="ARBA00048109"/>
    </source>
</evidence>
<comment type="pathway">
    <text evidence="1">Glycerolipid metabolism; triacylglycerol biosynthesis.</text>
</comment>